<evidence type="ECO:0000256" key="2">
    <source>
        <dbReference type="SAM" id="MobiDB-lite"/>
    </source>
</evidence>
<sequence length="456" mass="50776">MDSENAGARDVVLDGGDSTTRPVLANVANVVAGSAPEATAVKPRSWNHKREGLILRQVVEEVLLTRESSRGRALAPNELSEEDLAWRRSSERRRITNAQWKQIVAKCKAKGFAEHHASAQFLKANKMTKIFDDLGIEKSLRAGSRPAELSVKALEMLLKMCPSAQDKEEQRKRALVRANCALEALIHREEDMENEFEVAQDVELDELGEWGQAAFAALNELRKDADKLDLELVDRERLRGLYQAMSALRDNILKACGASSWVRSAYEELASTHHSSPSQPSQSSSGRPSQCDPCANDRDDAVDTDEPQKKKRRTLGKGAGSDDAKVNHDCAVRWLRSRLESIARTTKEVSEIGMKLIRSRTRQMPQLSWFCVWHDGTSKTDDGSVWTRDGGVLLALHRWFAGLEVLQQHRGIIKVYVAVSKILRGEDLSMQDIASGARSGTTHAPTIVRRSHTTEL</sequence>
<dbReference type="Proteomes" id="UP000195557">
    <property type="component" value="Unassembled WGS sequence"/>
</dbReference>
<reference evidence="3" key="1">
    <citation type="submission" date="2017-04" db="EMBL/GenBank/DDBJ databases">
        <title>Population genomics of picophytoplankton unveils novel chromosome hypervariability.</title>
        <authorList>
            <consortium name="DOE Joint Genome Institute"/>
            <person name="Blanc-Mathieu R."/>
            <person name="Krasovec M."/>
            <person name="Hebrard M."/>
            <person name="Yau S."/>
            <person name="Desgranges E."/>
            <person name="Martin J."/>
            <person name="Schackwitz W."/>
            <person name="Kuo A."/>
            <person name="Salin G."/>
            <person name="Donnadieu C."/>
            <person name="Desdevises Y."/>
            <person name="Sanchez-Ferandin S."/>
            <person name="Moreau H."/>
            <person name="Rivals E."/>
            <person name="Grigoriev I.V."/>
            <person name="Grimsley N."/>
            <person name="Eyre-Walker A."/>
            <person name="Piganeau G."/>
        </authorList>
    </citation>
    <scope>NUCLEOTIDE SEQUENCE [LARGE SCALE GENOMIC DNA]</scope>
    <source>
        <strain evidence="3">RCC 1115</strain>
    </source>
</reference>
<evidence type="ECO:0000256" key="1">
    <source>
        <dbReference type="SAM" id="Coils"/>
    </source>
</evidence>
<keyword evidence="1" id="KW-0175">Coiled coil</keyword>
<feature type="region of interest" description="Disordered" evidence="2">
    <location>
        <begin position="272"/>
        <end position="324"/>
    </location>
</feature>
<protein>
    <submittedName>
        <fullName evidence="3">Uncharacterized protein</fullName>
    </submittedName>
</protein>
<organism evidence="3">
    <name type="scientific">Ostreococcus tauri</name>
    <name type="common">Marine green alga</name>
    <dbReference type="NCBI Taxonomy" id="70448"/>
    <lineage>
        <taxon>Eukaryota</taxon>
        <taxon>Viridiplantae</taxon>
        <taxon>Chlorophyta</taxon>
        <taxon>Mamiellophyceae</taxon>
        <taxon>Mamiellales</taxon>
        <taxon>Bathycoccaceae</taxon>
        <taxon>Ostreococcus</taxon>
    </lineage>
</organism>
<feature type="compositionally biased region" description="Low complexity" evidence="2">
    <location>
        <begin position="275"/>
        <end position="290"/>
    </location>
</feature>
<feature type="coiled-coil region" evidence="1">
    <location>
        <begin position="175"/>
        <end position="238"/>
    </location>
</feature>
<name>A0A1Y5I1V4_OSTTA</name>
<gene>
    <name evidence="3" type="ORF">BE221DRAFT_196414</name>
</gene>
<feature type="region of interest" description="Disordered" evidence="2">
    <location>
        <begin position="434"/>
        <end position="456"/>
    </location>
</feature>
<dbReference type="AlphaFoldDB" id="A0A1Y5I1V4"/>
<evidence type="ECO:0000313" key="3">
    <source>
        <dbReference type="EMBL" id="OUS42093.1"/>
    </source>
</evidence>
<dbReference type="EMBL" id="KZ155839">
    <property type="protein sequence ID" value="OUS42093.1"/>
    <property type="molecule type" value="Genomic_DNA"/>
</dbReference>
<accession>A0A1Y5I1V4</accession>
<proteinExistence type="predicted"/>